<dbReference type="Gene3D" id="3.30.1050.10">
    <property type="entry name" value="SCP2 sterol-binding domain"/>
    <property type="match status" value="1"/>
</dbReference>
<evidence type="ECO:0000313" key="1">
    <source>
        <dbReference type="EMBL" id="MFD1586781.1"/>
    </source>
</evidence>
<reference evidence="1 2" key="1">
    <citation type="journal article" date="2019" name="Int. J. Syst. Evol. Microbiol.">
        <title>The Global Catalogue of Microorganisms (GCM) 10K type strain sequencing project: providing services to taxonomists for standard genome sequencing and annotation.</title>
        <authorList>
            <consortium name="The Broad Institute Genomics Platform"/>
            <consortium name="The Broad Institute Genome Sequencing Center for Infectious Disease"/>
            <person name="Wu L."/>
            <person name="Ma J."/>
        </authorList>
    </citation>
    <scope>NUCLEOTIDE SEQUENCE [LARGE SCALE GENOMIC DNA]</scope>
    <source>
        <strain evidence="1 2">CGMCC 1.12125</strain>
    </source>
</reference>
<dbReference type="Proteomes" id="UP001597119">
    <property type="component" value="Unassembled WGS sequence"/>
</dbReference>
<sequence length="191" mass="21041">MTDVNFDRLATVLEQDDDDLKNDLPDVLAGTEQELDTLLLEHPDCFEDLSRRLSTLDGIAEYAGNEPETVDRFLTVLWGGLELISENVPEVQEEVTDEFSVDWEAVDSAVTFHMTSHPDPGTVSGGPGLLENSTLSFKGETDVLFSMLNDPDFNPVTAFMGGSFELQGPVDEAMTFAQMMETVTTNVENLN</sequence>
<dbReference type="RefSeq" id="WP_247376034.1">
    <property type="nucleotide sequence ID" value="NZ_JALLGV010000001.1"/>
</dbReference>
<name>A0ABD6C8W1_9EURY</name>
<accession>A0ABD6C8W1</accession>
<protein>
    <recommendedName>
        <fullName evidence="3">SCP2 domain-containing protein</fullName>
    </recommendedName>
</protein>
<evidence type="ECO:0000313" key="2">
    <source>
        <dbReference type="Proteomes" id="UP001597119"/>
    </source>
</evidence>
<keyword evidence="2" id="KW-1185">Reference proteome</keyword>
<dbReference type="AlphaFoldDB" id="A0ABD6C8W1"/>
<evidence type="ECO:0008006" key="3">
    <source>
        <dbReference type="Google" id="ProtNLM"/>
    </source>
</evidence>
<organism evidence="1 2">
    <name type="scientific">Halorientalis brevis</name>
    <dbReference type="NCBI Taxonomy" id="1126241"/>
    <lineage>
        <taxon>Archaea</taxon>
        <taxon>Methanobacteriati</taxon>
        <taxon>Methanobacteriota</taxon>
        <taxon>Stenosarchaea group</taxon>
        <taxon>Halobacteria</taxon>
        <taxon>Halobacteriales</taxon>
        <taxon>Haloarculaceae</taxon>
        <taxon>Halorientalis</taxon>
    </lineage>
</organism>
<gene>
    <name evidence="1" type="ORF">ACFR9U_07290</name>
</gene>
<proteinExistence type="predicted"/>
<dbReference type="InterPro" id="IPR036527">
    <property type="entry name" value="SCP2_sterol-bd_dom_sf"/>
</dbReference>
<comment type="caution">
    <text evidence="1">The sequence shown here is derived from an EMBL/GenBank/DDBJ whole genome shotgun (WGS) entry which is preliminary data.</text>
</comment>
<dbReference type="EMBL" id="JBHUDJ010000003">
    <property type="protein sequence ID" value="MFD1586781.1"/>
    <property type="molecule type" value="Genomic_DNA"/>
</dbReference>